<feature type="coiled-coil region" evidence="3">
    <location>
        <begin position="80"/>
        <end position="109"/>
    </location>
</feature>
<comment type="similarity">
    <text evidence="1">Belongs to the VPS13 family.</text>
</comment>
<evidence type="ECO:0000259" key="5">
    <source>
        <dbReference type="Pfam" id="PF12624"/>
    </source>
</evidence>
<dbReference type="PANTHER" id="PTHR16166:SF93">
    <property type="entry name" value="INTERMEMBRANE LIPID TRANSFER PROTEIN VPS13"/>
    <property type="match status" value="1"/>
</dbReference>
<dbReference type="GO" id="GO:0006623">
    <property type="term" value="P:protein targeting to vacuole"/>
    <property type="evidence" value="ECO:0007669"/>
    <property type="project" value="TreeGrafter"/>
</dbReference>
<feature type="compositionally biased region" description="Basic and acidic residues" evidence="4">
    <location>
        <begin position="390"/>
        <end position="402"/>
    </location>
</feature>
<dbReference type="Pfam" id="PF25033">
    <property type="entry name" value="VPS13_M"/>
    <property type="match status" value="1"/>
</dbReference>
<dbReference type="InterPro" id="IPR026854">
    <property type="entry name" value="VPS13_N"/>
</dbReference>
<feature type="coiled-coil region" evidence="3">
    <location>
        <begin position="985"/>
        <end position="1012"/>
    </location>
</feature>
<keyword evidence="8" id="KW-1185">Reference proteome</keyword>
<evidence type="ECO:0000259" key="6">
    <source>
        <dbReference type="Pfam" id="PF25033"/>
    </source>
</evidence>
<name>A0AAV4GF04_9GAST</name>
<evidence type="ECO:0000313" key="8">
    <source>
        <dbReference type="Proteomes" id="UP000762676"/>
    </source>
</evidence>
<evidence type="ECO:0000256" key="2">
    <source>
        <dbReference type="ARBA" id="ARBA00022448"/>
    </source>
</evidence>
<accession>A0AAV4GF04</accession>
<evidence type="ECO:0000313" key="7">
    <source>
        <dbReference type="EMBL" id="GFR83876.1"/>
    </source>
</evidence>
<keyword evidence="2" id="KW-0813">Transport</keyword>
<keyword evidence="3" id="KW-0175">Coiled coil</keyword>
<evidence type="ECO:0000256" key="4">
    <source>
        <dbReference type="SAM" id="MobiDB-lite"/>
    </source>
</evidence>
<gene>
    <name evidence="7" type="ORF">ElyMa_000658600</name>
</gene>
<proteinExistence type="inferred from homology"/>
<dbReference type="GO" id="GO:0045053">
    <property type="term" value="P:protein retention in Golgi apparatus"/>
    <property type="evidence" value="ECO:0007669"/>
    <property type="project" value="TreeGrafter"/>
</dbReference>
<evidence type="ECO:0000256" key="3">
    <source>
        <dbReference type="SAM" id="Coils"/>
    </source>
</evidence>
<dbReference type="EMBL" id="BMAT01001362">
    <property type="protein sequence ID" value="GFR83876.1"/>
    <property type="molecule type" value="Genomic_DNA"/>
</dbReference>
<dbReference type="InterPro" id="IPR056747">
    <property type="entry name" value="VPS13-like_M"/>
</dbReference>
<evidence type="ECO:0000256" key="1">
    <source>
        <dbReference type="ARBA" id="ARBA00006545"/>
    </source>
</evidence>
<dbReference type="Proteomes" id="UP000762676">
    <property type="component" value="Unassembled WGS sequence"/>
</dbReference>
<sequence length="1281" mass="143096">MRFIGCSFVSSEGDVVLNNLNLQESALDDLDLPVKIKAGHISKLTLKIPWKNLYTEPVVAYLDGIYALAVPNVAIKHDAEKEAKAEQDAKQAQLAKIEEQKKLEAEKNKPADPKKDSFAEKLATQVIKNLQVRVANIHVRYEDKYTNPSRPFAIGVTLQELLFQTTDSNWKETVIKEAVTQIYKLVRLDCLSVYWNSNSALFQDQPKAEILKNLSNNVPKQGQKTNLQYLFKPISAVAHLRLNTKPELTDFSLPKIFLTLVFDEIAVSLAKNQYDDILEMLESMERMNLLAKYKKTRPAVAYSDTKAWWHHAFAAVLEHTVQRRRKMWSWTNIKQHRELCRQYRTVYAKKLDVGGGKLSSADSALIKSCEDQLNVFNISLCRNQAEVDAKKMGKKRQEEKESSGGWLGGWFGGGKKDKKKKEEEASDASELGSKFQEEFNNDEKAKLYKAIGYDENAKDPTFPIEFVAVRLVTKLNKLSVSLVDPKLQDVCLLLLNLGSFNISSEKTAALTPGTQYSQQELENYSYDKFNISLDNLQLLYIQPGDSWQDENRLSTSPLYLLRPLSLRLLLEKCVFSNDPKLPQIRLSGELPLVSVTISDNKLLGVMKLVNSIPLPESGGGEGGRQSLDEVSASETMIGSEARLTMDDLITFPTAKPEENNFRSDVTNFTKVSLSFVVKEISAELRETKGDVELPFLRLSIHGVGVNLKARTFDLSLDAFVGGIYLQHLQYKVAEGIRAQLAKCNVITGELINIINSPDVKEGERLLSVSFLQADTKGPEFKTTYNNTAQAVTIEFSTLELVLHQGVVLSLLEFAQKLQPSDSASKPAPANVNVARRKSSMASTSTMALHRARKKTETELFQMRLKALIDGVQLSLCNEETVIMHTRLAGIEVGVGMQESKMKVEAIMRQIELLDTDLKTQYPEIVSVYGEEMFKFELMQYNQGTAGVKFDNVNNCDMDVKLHMGRARIVFVNKFVKSLTNFLDNFAVAKARLDKASQTLKEAGKEVTKSLQEQAPRVKLTIKIKAPLIVVPQSSKSSEAVLLNLGDITVSSAHELVSGSEEHPPGKANIVEKLTAELTNVRVSRAKLGKVETIISEVTIIEPMTFKVNVSRNLSTAWFHGIPDVEVSGVFDSIIIRMNQEDVKLFALLAQDNLGEPDPVNPDYKPAPKTVKAESVIVSTRSSSIETHVPLSPVAEDNEERYSNLKVDFKLVSISVELYRGLCSLDKGVVKRNPEKMLSALMIHMLKVDLNMMSDSAMEAVVNLKDLTLDDCRVEKQGGITK</sequence>
<feature type="domain" description="VPS13-like middle region" evidence="6">
    <location>
        <begin position="876"/>
        <end position="1275"/>
    </location>
</feature>
<protein>
    <submittedName>
        <fullName evidence="7">Vacuolar protein sorting-associated protein 13A-like</fullName>
    </submittedName>
</protein>
<comment type="caution">
    <text evidence="7">The sequence shown here is derived from an EMBL/GenBank/DDBJ whole genome shotgun (WGS) entry which is preliminary data.</text>
</comment>
<dbReference type="Pfam" id="PF12624">
    <property type="entry name" value="VPS13_N"/>
    <property type="match status" value="1"/>
</dbReference>
<feature type="region of interest" description="Disordered" evidence="4">
    <location>
        <begin position="390"/>
        <end position="433"/>
    </location>
</feature>
<dbReference type="PANTHER" id="PTHR16166">
    <property type="entry name" value="VACUOLAR PROTEIN SORTING-ASSOCIATED PROTEIN VPS13"/>
    <property type="match status" value="1"/>
</dbReference>
<dbReference type="InterPro" id="IPR026847">
    <property type="entry name" value="VPS13"/>
</dbReference>
<feature type="domain" description="Chorein N-terminal" evidence="5">
    <location>
        <begin position="13"/>
        <end position="481"/>
    </location>
</feature>
<reference evidence="7 8" key="1">
    <citation type="journal article" date="2021" name="Elife">
        <title>Chloroplast acquisition without the gene transfer in kleptoplastic sea slugs, Plakobranchus ocellatus.</title>
        <authorList>
            <person name="Maeda T."/>
            <person name="Takahashi S."/>
            <person name="Yoshida T."/>
            <person name="Shimamura S."/>
            <person name="Takaki Y."/>
            <person name="Nagai Y."/>
            <person name="Toyoda A."/>
            <person name="Suzuki Y."/>
            <person name="Arimoto A."/>
            <person name="Ishii H."/>
            <person name="Satoh N."/>
            <person name="Nishiyama T."/>
            <person name="Hasebe M."/>
            <person name="Maruyama T."/>
            <person name="Minagawa J."/>
            <person name="Obokata J."/>
            <person name="Shigenobu S."/>
        </authorList>
    </citation>
    <scope>NUCLEOTIDE SEQUENCE [LARGE SCALE GENOMIC DNA]</scope>
</reference>
<organism evidence="7 8">
    <name type="scientific">Elysia marginata</name>
    <dbReference type="NCBI Taxonomy" id="1093978"/>
    <lineage>
        <taxon>Eukaryota</taxon>
        <taxon>Metazoa</taxon>
        <taxon>Spiralia</taxon>
        <taxon>Lophotrochozoa</taxon>
        <taxon>Mollusca</taxon>
        <taxon>Gastropoda</taxon>
        <taxon>Heterobranchia</taxon>
        <taxon>Euthyneura</taxon>
        <taxon>Panpulmonata</taxon>
        <taxon>Sacoglossa</taxon>
        <taxon>Placobranchoidea</taxon>
        <taxon>Plakobranchidae</taxon>
        <taxon>Elysia</taxon>
    </lineage>
</organism>